<evidence type="ECO:0000313" key="6">
    <source>
        <dbReference type="EMBL" id="OUR98590.1"/>
    </source>
</evidence>
<protein>
    <recommendedName>
        <fullName evidence="8">4-amino-4-deoxychorismate lyase</fullName>
    </recommendedName>
</protein>
<dbReference type="InterPro" id="IPR036038">
    <property type="entry name" value="Aminotransferase-like"/>
</dbReference>
<sequence>MKACIYHQNQICEPHLWSGFSLNRGLFFGESPFTSLKLVDGSYQGVDLHFRRLDKSLEFLFGVNLSDYREEVEEGLNKLHENSGEYYFRITFTKTLNGEIDFFIYKMPYVNQEDELVLEKSNVIRGKTNLPNFLKVGNFLEYTLELKERTDFNEFVYYNFENHLLECGTSNIFLLKDGVVYTPALIPGILDGVTRSLLLQFLREENIPVKETTLLESDVLDSSEVWLTNSVKGVRSIKKYSGKEYLNETWAKLQEKFKNFVSEYE</sequence>
<dbReference type="PANTHER" id="PTHR42743:SF13">
    <property type="entry name" value="P-LOOP CONTAINING NUCLEOSIDE TRIPHOSPHATE HYDROLASE PROTEIN"/>
    <property type="match status" value="1"/>
</dbReference>
<proteinExistence type="inferred from homology"/>
<dbReference type="Pfam" id="PF01063">
    <property type="entry name" value="Aminotran_4"/>
    <property type="match status" value="1"/>
</dbReference>
<dbReference type="GO" id="GO:0003824">
    <property type="term" value="F:catalytic activity"/>
    <property type="evidence" value="ECO:0007669"/>
    <property type="project" value="InterPro"/>
</dbReference>
<dbReference type="GO" id="GO:0046394">
    <property type="term" value="P:carboxylic acid biosynthetic process"/>
    <property type="evidence" value="ECO:0007669"/>
    <property type="project" value="UniProtKB-ARBA"/>
</dbReference>
<comment type="cofactor">
    <cofactor evidence="1 5">
        <name>pyridoxal 5'-phosphate</name>
        <dbReference type="ChEBI" id="CHEBI:597326"/>
    </cofactor>
</comment>
<comment type="caution">
    <text evidence="6">The sequence shown here is derived from an EMBL/GenBank/DDBJ whole genome shotgun (WGS) entry which is preliminary data.</text>
</comment>
<dbReference type="Proteomes" id="UP000196531">
    <property type="component" value="Unassembled WGS sequence"/>
</dbReference>
<evidence type="ECO:0000256" key="1">
    <source>
        <dbReference type="ARBA" id="ARBA00001933"/>
    </source>
</evidence>
<evidence type="ECO:0008006" key="8">
    <source>
        <dbReference type="Google" id="ProtNLM"/>
    </source>
</evidence>
<accession>A0A1Y5FA76</accession>
<dbReference type="Gene3D" id="3.20.10.10">
    <property type="entry name" value="D-amino Acid Aminotransferase, subunit A, domain 2"/>
    <property type="match status" value="1"/>
</dbReference>
<reference evidence="7" key="1">
    <citation type="journal article" date="2017" name="Proc. Natl. Acad. Sci. U.S.A.">
        <title>Simulation of Deepwater Horizon oil plume reveals substrate specialization within a complex community of hydrocarbon-degraders.</title>
        <authorList>
            <person name="Hu P."/>
            <person name="Dubinsky E.A."/>
            <person name="Probst A.J."/>
            <person name="Wang J."/>
            <person name="Sieber C.M.K."/>
            <person name="Tom L.M."/>
            <person name="Gardinali P."/>
            <person name="Banfield J.F."/>
            <person name="Atlas R.M."/>
            <person name="Andersen G.L."/>
        </authorList>
    </citation>
    <scope>NUCLEOTIDE SEQUENCE [LARGE SCALE GENOMIC DNA]</scope>
</reference>
<dbReference type="InterPro" id="IPR050571">
    <property type="entry name" value="Class-IV_PLP-Dep_Aminotrnsfr"/>
</dbReference>
<comment type="similarity">
    <text evidence="2 4">Belongs to the class-IV pyridoxal-phosphate-dependent aminotransferase family.</text>
</comment>
<gene>
    <name evidence="6" type="ORF">A9Q84_04025</name>
</gene>
<dbReference type="InterPro" id="IPR043131">
    <property type="entry name" value="BCAT-like_N"/>
</dbReference>
<evidence type="ECO:0000256" key="4">
    <source>
        <dbReference type="RuleBase" id="RU004106"/>
    </source>
</evidence>
<name>A0A1Y5FA76_9BACT</name>
<evidence type="ECO:0000256" key="2">
    <source>
        <dbReference type="ARBA" id="ARBA00009320"/>
    </source>
</evidence>
<dbReference type="SUPFAM" id="SSF56752">
    <property type="entry name" value="D-aminoacid aminotransferase-like PLP-dependent enzymes"/>
    <property type="match status" value="1"/>
</dbReference>
<dbReference type="InterPro" id="IPR001544">
    <property type="entry name" value="Aminotrans_IV"/>
</dbReference>
<dbReference type="AlphaFoldDB" id="A0A1Y5FA76"/>
<dbReference type="InterPro" id="IPR018300">
    <property type="entry name" value="Aminotrans_IV_CS"/>
</dbReference>
<evidence type="ECO:0000256" key="5">
    <source>
        <dbReference type="RuleBase" id="RU004516"/>
    </source>
</evidence>
<organism evidence="6 7">
    <name type="scientific">Halobacteriovorax marinus</name>
    <dbReference type="NCBI Taxonomy" id="97084"/>
    <lineage>
        <taxon>Bacteria</taxon>
        <taxon>Pseudomonadati</taxon>
        <taxon>Bdellovibrionota</taxon>
        <taxon>Bacteriovoracia</taxon>
        <taxon>Bacteriovoracales</taxon>
        <taxon>Halobacteriovoraceae</taxon>
        <taxon>Halobacteriovorax</taxon>
    </lineage>
</organism>
<evidence type="ECO:0000313" key="7">
    <source>
        <dbReference type="Proteomes" id="UP000196531"/>
    </source>
</evidence>
<dbReference type="Gene3D" id="3.30.470.10">
    <property type="match status" value="1"/>
</dbReference>
<dbReference type="PROSITE" id="PS00770">
    <property type="entry name" value="AA_TRANSFER_CLASS_4"/>
    <property type="match status" value="1"/>
</dbReference>
<dbReference type="EMBL" id="MAAO01000004">
    <property type="protein sequence ID" value="OUR98590.1"/>
    <property type="molecule type" value="Genomic_DNA"/>
</dbReference>
<dbReference type="PANTHER" id="PTHR42743">
    <property type="entry name" value="AMINO-ACID AMINOTRANSFERASE"/>
    <property type="match status" value="1"/>
</dbReference>
<keyword evidence="3 5" id="KW-0663">Pyridoxal phosphate</keyword>
<dbReference type="InterPro" id="IPR043132">
    <property type="entry name" value="BCAT-like_C"/>
</dbReference>
<evidence type="ECO:0000256" key="3">
    <source>
        <dbReference type="ARBA" id="ARBA00022898"/>
    </source>
</evidence>